<dbReference type="AlphaFoldDB" id="A0A084XXF5"/>
<accession>A0A084XXF5</accession>
<organism evidence="1 2">
    <name type="scientific">Candidatus Accumulibacter vicinus</name>
    <dbReference type="NCBI Taxonomy" id="2954382"/>
    <lineage>
        <taxon>Bacteria</taxon>
        <taxon>Pseudomonadati</taxon>
        <taxon>Pseudomonadota</taxon>
        <taxon>Betaproteobacteria</taxon>
        <taxon>Candidatus Accumulibacter</taxon>
    </lineage>
</organism>
<name>A0A084XXF5_9PROT</name>
<dbReference type="InterPro" id="IPR038081">
    <property type="entry name" value="CalX-like_sf"/>
</dbReference>
<sequence length="1095" mass="108366">MATFAGTSADDFIIPTANGVDYRGGQGNDTYIISALIPASAVITLTDTEGANKVQLADGLTIASSNFLANAVELTLSNGAKIQITGASTFTYDIGANATAGDAAVTPNQTYAAFAAALGAPAIPGSGTPNYVVPPNLPPVPTFSVTGAAAAAEGTDASFVVSLANRVAGVTYGTTVTLAQTGGATAGTDFANALTLDAASIAAGITLVGNVLTIPATSTVTSVTLKTAVTSDALSPETGEGLSVTLSAPTGTGAVIGAASTVTTAITDVPLSYTISANAASVFENAEVIYTVTASAPVAADTVVAFSVVPGDASAANQGTNNTNLNDFAAGSFNPSNVTIKAGTTTATYSVTAAADIITELPEAFSVKAVVAGVATPLTQATTLLDSAGTGGQTFTLTIGENSGPAFTGGSGNDIFNALIVQNSKGDTVNSLESFDALDGSTGTDTLNATIIGATPAPVLKNIENVNLRFAEAKGIDLTSATGVTTVTVANSTTKSGTISKIGSVANLAVNNQLLSVDFDASTATTLALGLDGAGNPDVNTPTQIVVDLGVATASKVTTLNVTANNANVEITDSTAAEKITTLSVAATGTNILKLTEAAKATAVTVTGAGSVDLTGAAGAAFTGALKTFNSSANTGGVKVDVQSTVISDITTGDGADTISNTVVVAGSSISSGKGNDIIRTADQLTNLSKGINGGDGTDIINISDGSKLDATTAKYISNIETLDVSGGTGNYDVSLNSFATVQIDEAIAGALAGAVDFKNAPDTFTLTIASKAKTNADFAVGKAITVTGKDYAGTTVKGNAETFTLVANLNDGNKDNGADGNIDANTVTVAGVETLVVQATTTTLDGGTDALKASKSTLTAKFVATEAETITIKGDASVDLSSVTTIGVVTKVDASGSTGNVTIDFTGHAKSVAYNGSDGIDTYKAGKAGDTIYTGKGADVVTLDAKAGAAGAVRDVYVLKAATDSQITDTSKDGKITIAADTGFDAVTNFDSVGDPTPVANTSDRLDLTNFGFTGSQRGVVDVSGSVAGTTDLTSVANLFSTVAGNRGVAYTNLGGADSYVLIDVNKDGNFTAAADLIIKLVAVAAVSETLINF</sequence>
<dbReference type="RefSeq" id="WP_034928536.1">
    <property type="nucleotide sequence ID" value="NZ_JDSS02000032.1"/>
</dbReference>
<proteinExistence type="predicted"/>
<evidence type="ECO:0000313" key="2">
    <source>
        <dbReference type="Proteomes" id="UP000019812"/>
    </source>
</evidence>
<evidence type="ECO:0000313" key="1">
    <source>
        <dbReference type="EMBL" id="KFB67149.1"/>
    </source>
</evidence>
<dbReference type="EMBL" id="JDSS02000032">
    <property type="protein sequence ID" value="KFB67149.1"/>
    <property type="molecule type" value="Genomic_DNA"/>
</dbReference>
<gene>
    <name evidence="1" type="ORF">CAPSK01_003512</name>
</gene>
<comment type="caution">
    <text evidence="1">The sequence shown here is derived from an EMBL/GenBank/DDBJ whole genome shotgun (WGS) entry which is preliminary data.</text>
</comment>
<dbReference type="Proteomes" id="UP000019812">
    <property type="component" value="Unassembled WGS sequence"/>
</dbReference>
<reference evidence="1 2" key="1">
    <citation type="submission" date="2014-07" db="EMBL/GenBank/DDBJ databases">
        <title>Expanding our view of genomic diversity in Candidatus Accumulibacter clades.</title>
        <authorList>
            <person name="Skennerton C.T."/>
            <person name="Barr J.J."/>
            <person name="Slater F.R."/>
            <person name="Bond P.L."/>
            <person name="Tyson G.W."/>
        </authorList>
    </citation>
    <scope>NUCLEOTIDE SEQUENCE [LARGE SCALE GENOMIC DNA]</scope>
    <source>
        <strain evidence="2">SK-01</strain>
    </source>
</reference>
<dbReference type="SUPFAM" id="SSF141072">
    <property type="entry name" value="CalX-like"/>
    <property type="match status" value="2"/>
</dbReference>
<protein>
    <submittedName>
        <fullName evidence="1">Uncharacterized protein</fullName>
    </submittedName>
</protein>
<dbReference type="STRING" id="1457154.CAPSK01_003512"/>